<dbReference type="AlphaFoldDB" id="A0A3M6ENN4"/>
<name>A0A3M6ENN4_9PSED</name>
<evidence type="ECO:0000313" key="3">
    <source>
        <dbReference type="EMBL" id="RMV69958.1"/>
    </source>
</evidence>
<protein>
    <submittedName>
        <fullName evidence="3">Uncharacterized protein</fullName>
    </submittedName>
</protein>
<dbReference type="EMBL" id="RBUY01000195">
    <property type="protein sequence ID" value="RMV69958.1"/>
    <property type="molecule type" value="Genomic_DNA"/>
</dbReference>
<proteinExistence type="predicted"/>
<comment type="caution">
    <text evidence="3">The sequence shown here is derived from an EMBL/GenBank/DDBJ whole genome shotgun (WGS) entry which is preliminary data.</text>
</comment>
<sequence length="979" mass="105521">MPKMNTITIITALSFLGFASQASAALVQYDTNSYGLDCASGFTTDPTGYKFGNPYRGDGYFFRYFDRIGNPDIFFIKDNVTGEYSLAPDDIFSPNKTNQQMTDFINQYGFEDPTAPLASCYPIVDAPIITPPANPIFSFNNTIMSACPAGQTVGGLSGGSTYRTGTIPFYSTYDYDTGVSTNYVKSFNGLFSEVPMTDNGDGTSSFPQYGASDVDTYGTWDADSVQACATPPAAPTNPTGPSEPTTPSNPPDGGHVPISSVDYHEFCPTGYTVGGVSGASTVRIGSVPIYTSYESASNTTSWSMKQNASGAYDVFYTAQSAVGLIPYPTGTQALVDKYGSMNPGSELACKQVVTAPVLPTHSFDLPYNEFCKAGESVGGATGGNTVRTGKVPVYFLFDTVTFTSKYFFYDGSTYTPLVVVEQNGFSNFPQITEDMVKKFGAFDTNSIQACQTVPVTLPDPVPPQEGWMEDGFDYCPAGSTVGGVEGGSTTRHGTVWVWYGYDSYMQEQYFFKSAKTDALIQFNYADLSGYEEPEWNIGKGVIDIYGTWNEDSIPACERVRTFTNAVETKTENCVSPLTGTITLERPYKQWSDGVNDSYGDWKTTVNACVVPPVIVDPTPPVVVPPVVTPVDPTPPVTVPPVVVPPVDPVPPVNPTPPVADFVTIKDFELARVMCAEGQTGERTFRLDWTYDLYSDGTMKNFTPKIRTALTDTCKTLTDDLLETTPINQNESCPNGQKGIIIITGQNVTYSLSGTKFVEISRQNNCVPETTSLNPEYKTEDCPIGQTGSVTKVRYVQTKDDGSINYPYGEGYEVSQNNCSAQSEDDTSNQGEDSAAHGILANQSVKSSDSAQIQIMTDYVNSAAPDFGNYKLNITVDSINVDSQKLGLLTKAWVAKTGGKINLGSLPRSAISYVGKGNITKENVSKTVIGDVSFNSDTGKLTVHYKQSKSILDSGSIQTIDVPLIDAVQAGSALNSVKAY</sequence>
<gene>
    <name evidence="3" type="ORF">ALP05_02371</name>
</gene>
<evidence type="ECO:0000256" key="1">
    <source>
        <dbReference type="SAM" id="MobiDB-lite"/>
    </source>
</evidence>
<accession>A0A3M6ENN4</accession>
<evidence type="ECO:0000313" key="4">
    <source>
        <dbReference type="Proteomes" id="UP000269872"/>
    </source>
</evidence>
<dbReference type="RefSeq" id="WP_190294676.1">
    <property type="nucleotide sequence ID" value="NZ_RBUY01000195.1"/>
</dbReference>
<feature type="chain" id="PRO_5018301634" evidence="2">
    <location>
        <begin position="25"/>
        <end position="979"/>
    </location>
</feature>
<feature type="signal peptide" evidence="2">
    <location>
        <begin position="1"/>
        <end position="24"/>
    </location>
</feature>
<dbReference type="Proteomes" id="UP000269872">
    <property type="component" value="Unassembled WGS sequence"/>
</dbReference>
<feature type="region of interest" description="Disordered" evidence="1">
    <location>
        <begin position="227"/>
        <end position="258"/>
    </location>
</feature>
<organism evidence="3 4">
    <name type="scientific">Pseudomonas caricapapayae</name>
    <dbReference type="NCBI Taxonomy" id="46678"/>
    <lineage>
        <taxon>Bacteria</taxon>
        <taxon>Pseudomonadati</taxon>
        <taxon>Pseudomonadota</taxon>
        <taxon>Gammaproteobacteria</taxon>
        <taxon>Pseudomonadales</taxon>
        <taxon>Pseudomonadaceae</taxon>
        <taxon>Pseudomonas</taxon>
    </lineage>
</organism>
<evidence type="ECO:0000256" key="2">
    <source>
        <dbReference type="SAM" id="SignalP"/>
    </source>
</evidence>
<reference evidence="3 4" key="1">
    <citation type="submission" date="2018-08" db="EMBL/GenBank/DDBJ databases">
        <title>Recombination of ecologically and evolutionarily significant loci maintains genetic cohesion in the Pseudomonas syringae species complex.</title>
        <authorList>
            <person name="Dillon M."/>
            <person name="Thakur S."/>
            <person name="Almeida R.N.D."/>
            <person name="Weir B.S."/>
            <person name="Guttman D.S."/>
        </authorList>
    </citation>
    <scope>NUCLEOTIDE SEQUENCE [LARGE SCALE GENOMIC DNA]</scope>
    <source>
        <strain evidence="3 4">ICMP 7496</strain>
    </source>
</reference>
<keyword evidence="2" id="KW-0732">Signal</keyword>